<evidence type="ECO:0000313" key="1">
    <source>
        <dbReference type="EMBL" id="TXD42691.1"/>
    </source>
</evidence>
<proteinExistence type="predicted"/>
<reference evidence="1 2" key="1">
    <citation type="submission" date="2019-08" db="EMBL/GenBank/DDBJ databases">
        <title>Bradymonadales sp. TMQ2.</title>
        <authorList>
            <person name="Liang Q."/>
        </authorList>
    </citation>
    <scope>NUCLEOTIDE SEQUENCE [LARGE SCALE GENOMIC DNA]</scope>
    <source>
        <strain evidence="1 2">TMQ2</strain>
    </source>
</reference>
<gene>
    <name evidence="1" type="ORF">FRC96_03220</name>
</gene>
<name>A0A5C6XEG7_9DELT</name>
<protein>
    <submittedName>
        <fullName evidence="1">Uncharacterized protein</fullName>
    </submittedName>
</protein>
<dbReference type="AlphaFoldDB" id="A0A5C6XEG7"/>
<dbReference type="EMBL" id="VOSL01000014">
    <property type="protein sequence ID" value="TXD42691.1"/>
    <property type="molecule type" value="Genomic_DNA"/>
</dbReference>
<comment type="caution">
    <text evidence="1">The sequence shown here is derived from an EMBL/GenBank/DDBJ whole genome shotgun (WGS) entry which is preliminary data.</text>
</comment>
<dbReference type="RefSeq" id="WP_146972645.1">
    <property type="nucleotide sequence ID" value="NZ_VOSL01000014.1"/>
</dbReference>
<evidence type="ECO:0000313" key="2">
    <source>
        <dbReference type="Proteomes" id="UP000321046"/>
    </source>
</evidence>
<organism evidence="1 2">
    <name type="scientific">Lujinxingia vulgaris</name>
    <dbReference type="NCBI Taxonomy" id="2600176"/>
    <lineage>
        <taxon>Bacteria</taxon>
        <taxon>Deltaproteobacteria</taxon>
        <taxon>Bradymonadales</taxon>
        <taxon>Lujinxingiaceae</taxon>
        <taxon>Lujinxingia</taxon>
    </lineage>
</organism>
<dbReference type="Proteomes" id="UP000321046">
    <property type="component" value="Unassembled WGS sequence"/>
</dbReference>
<accession>A0A5C6XEG7</accession>
<sequence length="92" mass="9344">MAFTIEGDDHATLITLLRRGVGDLDLGRFTILARGALAEDVLGLIDEDDLTAVGALLAGGFGAADGEAILGGFRAAASRGGGEQEGDEGDER</sequence>